<dbReference type="InterPro" id="IPR014867">
    <property type="entry name" value="Spore_coat_CotH_CotH2/3/7"/>
</dbReference>
<keyword evidence="1" id="KW-0732">Signal</keyword>
<sequence>MKNQNKLKRVSYILLLFLLWSCQKNTDPPVAESTVPTLRIITENKQAVTSKDTYLNATLSVENGESFSADIEIRGRGNTTWSFPKKPFKIKLKEKAGLLGLKPEKRWVLLANYLDPSLLQNAVAMGIGQLLKMPYTNHMKPVNLWLNNEFLGSYTLTEQIEVKENRVNVGDDGLLLSLDTIIEPDDDYFFSSHYKLPVQIKHPEITSQAQIDKISNEFDQLEKRVFAADFPGNDYLKYFDAEAMANYLLVYTLTCNEEINHPKSTYLYKTAEGKFHIGPIWDFDWAFSYEQSQVHYLNPNRPLFWNWQAVGTTFFGRIAADPAVKSLFKEKWQTFRQQDFNKLLSFVDKYADEIKESRREDFKKWGRGSSDFETEKENMKDWLTARAVYIDELVADY</sequence>
<reference evidence="2 3" key="1">
    <citation type="submission" date="2015-07" db="EMBL/GenBank/DDBJ databases">
        <title>The draft genome sequence of Leadbetterella sp. JN14-9.</title>
        <authorList>
            <person name="Liu Y."/>
            <person name="Du J."/>
            <person name="Shao Z."/>
        </authorList>
    </citation>
    <scope>NUCLEOTIDE SEQUENCE [LARGE SCALE GENOMIC DNA]</scope>
    <source>
        <strain evidence="2 3">JN14-9</strain>
    </source>
</reference>
<dbReference type="STRING" id="1605367.AFM12_07515"/>
<dbReference type="AlphaFoldDB" id="A0A0P7C1F2"/>
<dbReference type="EMBL" id="LGTQ01000006">
    <property type="protein sequence ID" value="KPM48470.1"/>
    <property type="molecule type" value="Genomic_DNA"/>
</dbReference>
<gene>
    <name evidence="2" type="ORF">AFM12_07515</name>
</gene>
<name>A0A0P7C1F2_9BACT</name>
<feature type="chain" id="PRO_5006136438" description="Spore coat protein CotH" evidence="1">
    <location>
        <begin position="27"/>
        <end position="397"/>
    </location>
</feature>
<accession>A0A0P7C1F2</accession>
<organism evidence="2 3">
    <name type="scientific">Jiulongibacter sediminis</name>
    <dbReference type="NCBI Taxonomy" id="1605367"/>
    <lineage>
        <taxon>Bacteria</taxon>
        <taxon>Pseudomonadati</taxon>
        <taxon>Bacteroidota</taxon>
        <taxon>Cytophagia</taxon>
        <taxon>Cytophagales</taxon>
        <taxon>Leadbetterellaceae</taxon>
        <taxon>Jiulongibacter</taxon>
    </lineage>
</organism>
<evidence type="ECO:0000313" key="3">
    <source>
        <dbReference type="Proteomes" id="UP000050454"/>
    </source>
</evidence>
<protein>
    <recommendedName>
        <fullName evidence="4">Spore coat protein CotH</fullName>
    </recommendedName>
</protein>
<dbReference type="Proteomes" id="UP000050454">
    <property type="component" value="Unassembled WGS sequence"/>
</dbReference>
<evidence type="ECO:0000256" key="1">
    <source>
        <dbReference type="SAM" id="SignalP"/>
    </source>
</evidence>
<proteinExistence type="predicted"/>
<comment type="caution">
    <text evidence="2">The sequence shown here is derived from an EMBL/GenBank/DDBJ whole genome shotgun (WGS) entry which is preliminary data.</text>
</comment>
<dbReference type="PATRIC" id="fig|1605367.3.peg.2876"/>
<keyword evidence="3" id="KW-1185">Reference proteome</keyword>
<dbReference type="Pfam" id="PF08757">
    <property type="entry name" value="CotH"/>
    <property type="match status" value="1"/>
</dbReference>
<dbReference type="OrthoDB" id="9803752at2"/>
<evidence type="ECO:0000313" key="2">
    <source>
        <dbReference type="EMBL" id="KPM48470.1"/>
    </source>
</evidence>
<feature type="signal peptide" evidence="1">
    <location>
        <begin position="1"/>
        <end position="26"/>
    </location>
</feature>
<evidence type="ECO:0008006" key="4">
    <source>
        <dbReference type="Google" id="ProtNLM"/>
    </source>
</evidence>